<feature type="domain" description="Tc1-like transposase DDE" evidence="1">
    <location>
        <begin position="175"/>
        <end position="318"/>
    </location>
</feature>
<dbReference type="InterPro" id="IPR009057">
    <property type="entry name" value="Homeodomain-like_sf"/>
</dbReference>
<reference evidence="3" key="1">
    <citation type="submission" date="2014-02" db="EMBL/GenBank/DDBJ databases">
        <title>Complete genome sequence and comparative genomic analysis of the nitrogen-fixing bacterium Leptospirillum ferriphilum YSK.</title>
        <authorList>
            <person name="Guo X."/>
            <person name="Yin H."/>
            <person name="Liang Y."/>
            <person name="Hu Q."/>
            <person name="Ma L."/>
            <person name="Xiao Y."/>
            <person name="Zhang X."/>
            <person name="Qiu G."/>
            <person name="Liu X."/>
        </authorList>
    </citation>
    <scope>NUCLEOTIDE SEQUENCE [LARGE SCALE GENOMIC DNA]</scope>
    <source>
        <strain evidence="3">YSK</strain>
    </source>
</reference>
<accession>A0A059XQN9</accession>
<dbReference type="OrthoDB" id="165456at2"/>
<dbReference type="Pfam" id="PF13358">
    <property type="entry name" value="DDE_3"/>
    <property type="match status" value="1"/>
</dbReference>
<dbReference type="RefSeq" id="WP_014961582.1">
    <property type="nucleotide sequence ID" value="NZ_CP007243.1"/>
</dbReference>
<dbReference type="AlphaFoldDB" id="A0A059XQN9"/>
<dbReference type="Gene3D" id="1.10.10.10">
    <property type="entry name" value="Winged helix-like DNA-binding domain superfamily/Winged helix DNA-binding domain"/>
    <property type="match status" value="1"/>
</dbReference>
<dbReference type="SUPFAM" id="SSF46689">
    <property type="entry name" value="Homeodomain-like"/>
    <property type="match status" value="1"/>
</dbReference>
<dbReference type="GO" id="GO:0003676">
    <property type="term" value="F:nucleic acid binding"/>
    <property type="evidence" value="ECO:0007669"/>
    <property type="project" value="InterPro"/>
</dbReference>
<dbReference type="NCBIfam" id="NF033545">
    <property type="entry name" value="transpos_IS630"/>
    <property type="match status" value="1"/>
</dbReference>
<sequence>MRTRTVVHLTLTETEEKTLSMWAGAGKTEQRMAQRAKVILLSVAGLSLPEISRKTGLSTQNASKWRIRFMERRLEGLRDAPRSGKPPVISPEKRLKVLEIATRTPPDGSTRWSEAKLARETGLSKATVHRILTEGALKPHRDEYWCGRSPDPEFEEKQAAILGLYLTPPENALVLSVDEKTQIQALDRTQPALPMRMGQARRLTATYKRNGTTCLLAALSVHEGTVTAKTIDSNNHEAFLGFLKRLYRENPGRYLHVIVDNLSVHKHRNVREWMEKRRRLTLHFTPTYASWLNQIEIWFNIFSRDVLKGGVWKSKKELVDQILMYIKKYNAERARPFQWTYTGKPLTL</sequence>
<evidence type="ECO:0000259" key="1">
    <source>
        <dbReference type="Pfam" id="PF13358"/>
    </source>
</evidence>
<organism evidence="2 3">
    <name type="scientific">Leptospirillum ferriphilum YSK</name>
    <dbReference type="NCBI Taxonomy" id="1441628"/>
    <lineage>
        <taxon>Bacteria</taxon>
        <taxon>Pseudomonadati</taxon>
        <taxon>Nitrospirota</taxon>
        <taxon>Nitrospiria</taxon>
        <taxon>Nitrospirales</taxon>
        <taxon>Nitrospiraceae</taxon>
        <taxon>Leptospirillum</taxon>
    </lineage>
</organism>
<dbReference type="InterPro" id="IPR036388">
    <property type="entry name" value="WH-like_DNA-bd_sf"/>
</dbReference>
<dbReference type="InterPro" id="IPR038717">
    <property type="entry name" value="Tc1-like_DDE_dom"/>
</dbReference>
<dbReference type="InterPro" id="IPR047655">
    <property type="entry name" value="Transpos_IS630-like"/>
</dbReference>
<proteinExistence type="predicted"/>
<dbReference type="InterPro" id="IPR036397">
    <property type="entry name" value="RNaseH_sf"/>
</dbReference>
<keyword evidence="3" id="KW-1185">Reference proteome</keyword>
<evidence type="ECO:0000313" key="2">
    <source>
        <dbReference type="EMBL" id="AIA30889.1"/>
    </source>
</evidence>
<dbReference type="Pfam" id="PF13565">
    <property type="entry name" value="HTH_32"/>
    <property type="match status" value="1"/>
</dbReference>
<gene>
    <name evidence="2" type="ORF">Y981_09540</name>
</gene>
<reference evidence="2 3" key="2">
    <citation type="journal article" date="2015" name="Biomed. Res. Int.">
        <title>Effects of Arsenite Resistance on the Growth and Functional Gene Expression of Leptospirillum ferriphilum and Acidithiobacillus thiooxidans in Pure Culture and Coculture.</title>
        <authorList>
            <person name="Jiang H."/>
            <person name="Liang Y."/>
            <person name="Yin H."/>
            <person name="Xiao Y."/>
            <person name="Guo X."/>
            <person name="Xu Y."/>
            <person name="Hu Q."/>
            <person name="Liu H."/>
            <person name="Liu X."/>
        </authorList>
    </citation>
    <scope>NUCLEOTIDE SEQUENCE [LARGE SCALE GENOMIC DNA]</scope>
    <source>
        <strain evidence="2 3">YSK</strain>
    </source>
</reference>
<dbReference type="HOGENOM" id="CLU_041125_0_0_0"/>
<dbReference type="Proteomes" id="UP000027059">
    <property type="component" value="Chromosome"/>
</dbReference>
<dbReference type="EMBL" id="CP007243">
    <property type="protein sequence ID" value="AIA30889.1"/>
    <property type="molecule type" value="Genomic_DNA"/>
</dbReference>
<dbReference type="Gene3D" id="3.30.420.10">
    <property type="entry name" value="Ribonuclease H-like superfamily/Ribonuclease H"/>
    <property type="match status" value="1"/>
</dbReference>
<name>A0A059XQN9_9BACT</name>
<evidence type="ECO:0000313" key="3">
    <source>
        <dbReference type="Proteomes" id="UP000027059"/>
    </source>
</evidence>
<protein>
    <submittedName>
        <fullName evidence="2">Feruloyl esterase</fullName>
    </submittedName>
</protein>
<dbReference type="KEGG" id="lfp:Y981_09540"/>